<keyword evidence="2 5" id="KW-0732">Signal</keyword>
<dbReference type="KEGG" id="tnl:113494941"/>
<evidence type="ECO:0000256" key="1">
    <source>
        <dbReference type="ARBA" id="ARBA00022460"/>
    </source>
</evidence>
<dbReference type="InterPro" id="IPR031311">
    <property type="entry name" value="CHIT_BIND_RR_consensus"/>
</dbReference>
<dbReference type="RefSeq" id="XP_026729281.1">
    <property type="nucleotide sequence ID" value="XM_026873480.1"/>
</dbReference>
<accession>A0A7E5VM57</accession>
<dbReference type="InParanoid" id="A0A7E5VM57"/>
<feature type="signal peptide" evidence="5">
    <location>
        <begin position="1"/>
        <end position="19"/>
    </location>
</feature>
<dbReference type="PANTHER" id="PTHR10380:SF229">
    <property type="entry name" value="CUTICULAR PROTEIN 49AF, ISOFORM A"/>
    <property type="match status" value="1"/>
</dbReference>
<dbReference type="Pfam" id="PF00379">
    <property type="entry name" value="Chitin_bind_4"/>
    <property type="match status" value="1"/>
</dbReference>
<feature type="region of interest" description="Disordered" evidence="4">
    <location>
        <begin position="40"/>
        <end position="67"/>
    </location>
</feature>
<dbReference type="PROSITE" id="PS00233">
    <property type="entry name" value="CHIT_BIND_RR_1"/>
    <property type="match status" value="1"/>
</dbReference>
<evidence type="ECO:0000313" key="7">
    <source>
        <dbReference type="RefSeq" id="XP_026729281.1"/>
    </source>
</evidence>
<dbReference type="GO" id="GO:0008010">
    <property type="term" value="F:structural constituent of chitin-based larval cuticle"/>
    <property type="evidence" value="ECO:0007669"/>
    <property type="project" value="TreeGrafter"/>
</dbReference>
<evidence type="ECO:0000256" key="3">
    <source>
        <dbReference type="PROSITE-ProRule" id="PRU00497"/>
    </source>
</evidence>
<gene>
    <name evidence="7" type="primary">LOC113494941</name>
</gene>
<dbReference type="Proteomes" id="UP000322000">
    <property type="component" value="Chromosome 6"/>
</dbReference>
<dbReference type="GO" id="GO:0062129">
    <property type="term" value="C:chitin-based extracellular matrix"/>
    <property type="evidence" value="ECO:0007669"/>
    <property type="project" value="TreeGrafter"/>
</dbReference>
<evidence type="ECO:0000256" key="5">
    <source>
        <dbReference type="SAM" id="SignalP"/>
    </source>
</evidence>
<name>A0A7E5VM57_TRINI</name>
<reference evidence="7" key="1">
    <citation type="submission" date="2025-08" db="UniProtKB">
        <authorList>
            <consortium name="RefSeq"/>
        </authorList>
    </citation>
    <scope>IDENTIFICATION</scope>
</reference>
<proteinExistence type="predicted"/>
<dbReference type="GeneID" id="113494941"/>
<dbReference type="PANTHER" id="PTHR10380">
    <property type="entry name" value="CUTICLE PROTEIN"/>
    <property type="match status" value="1"/>
</dbReference>
<dbReference type="PRINTS" id="PR00947">
    <property type="entry name" value="CUTICLE"/>
</dbReference>
<keyword evidence="6" id="KW-1185">Reference proteome</keyword>
<keyword evidence="1 3" id="KW-0193">Cuticle</keyword>
<feature type="compositionally biased region" description="Basic and acidic residues" evidence="4">
    <location>
        <begin position="58"/>
        <end position="67"/>
    </location>
</feature>
<evidence type="ECO:0000313" key="6">
    <source>
        <dbReference type="Proteomes" id="UP000322000"/>
    </source>
</evidence>
<dbReference type="InterPro" id="IPR000618">
    <property type="entry name" value="Insect_cuticle"/>
</dbReference>
<dbReference type="InterPro" id="IPR050468">
    <property type="entry name" value="Cuticle_Struct_Prot"/>
</dbReference>
<sequence>MLFSLSIVPIVLLVPCVISVDQHRDKRFPRRRTEVIRSIKSNHPPLKDSNDNLSGFDEQEKQSISRDTKINHPQLSVEFDPFLIMSMNDYESEIILPQKARSVNGKKKTVSNLKDIDNLKNTKRVPSSSDIDTAPKTHRRRSQIRRVKVSKNKLNEYVNKTESALNETESVVKEGVQRVKTQTVNQAHTRTNNQPSINRRKGLREPVVPIVESENYVFSHSGDFHYSYEGGDGTKAAERGELKTSNGGAGNAVEGSYSYIGKDGNDYSLTYTADENGYRPVGAHLPTPPPIPPAIKRALEYLATKTTPEPNTERINLLKQGYFI</sequence>
<dbReference type="AlphaFoldDB" id="A0A7E5VM57"/>
<evidence type="ECO:0000256" key="2">
    <source>
        <dbReference type="ARBA" id="ARBA00022729"/>
    </source>
</evidence>
<dbReference type="CTD" id="100379431"/>
<feature type="chain" id="PRO_5028803457" evidence="5">
    <location>
        <begin position="20"/>
        <end position="324"/>
    </location>
</feature>
<organism evidence="6 7">
    <name type="scientific">Trichoplusia ni</name>
    <name type="common">Cabbage looper</name>
    <dbReference type="NCBI Taxonomy" id="7111"/>
    <lineage>
        <taxon>Eukaryota</taxon>
        <taxon>Metazoa</taxon>
        <taxon>Ecdysozoa</taxon>
        <taxon>Arthropoda</taxon>
        <taxon>Hexapoda</taxon>
        <taxon>Insecta</taxon>
        <taxon>Pterygota</taxon>
        <taxon>Neoptera</taxon>
        <taxon>Endopterygota</taxon>
        <taxon>Lepidoptera</taxon>
        <taxon>Glossata</taxon>
        <taxon>Ditrysia</taxon>
        <taxon>Noctuoidea</taxon>
        <taxon>Noctuidae</taxon>
        <taxon>Plusiinae</taxon>
        <taxon>Trichoplusia</taxon>
    </lineage>
</organism>
<dbReference type="OrthoDB" id="7445685at2759"/>
<evidence type="ECO:0000256" key="4">
    <source>
        <dbReference type="SAM" id="MobiDB-lite"/>
    </source>
</evidence>
<feature type="region of interest" description="Disordered" evidence="4">
    <location>
        <begin position="116"/>
        <end position="144"/>
    </location>
</feature>
<protein>
    <submittedName>
        <fullName evidence="7">Uncharacterized protein LOC113494941</fullName>
    </submittedName>
</protein>
<dbReference type="PROSITE" id="PS51155">
    <property type="entry name" value="CHIT_BIND_RR_2"/>
    <property type="match status" value="1"/>
</dbReference>